<sequence length="255" mass="28181">MNFTVVTKKKMMLTGCVILLGIAIAICIAYGASRVVGVAQTNKDIPIYSVDTLDKKVALTFNCAWDDKDIDTLLGILKKYNAQCTFFVVGQWCDAYPESVKKLVQSGHEVMSHSDTHADMAKISEEKRSQEIDNSCSKIERVAGVRPTLFRVPSGSYNSEAVRAVRNKGLECIQWDVDSIDWKKPGADKIVERVTGKVRNGSIVLFHSGAPDTPTALPQILQKLSGEGYTFVKVSDLIYPQPYTLDHEGRQHKAA</sequence>
<evidence type="ECO:0000259" key="1">
    <source>
        <dbReference type="PROSITE" id="PS51677"/>
    </source>
</evidence>
<dbReference type="CDD" id="cd10917">
    <property type="entry name" value="CE4_NodB_like_6s_7s"/>
    <property type="match status" value="1"/>
</dbReference>
<protein>
    <submittedName>
        <fullName evidence="2">Polysaccharide deacetylase family protein</fullName>
    </submittedName>
</protein>
<name>A0A926ECX7_9FIRM</name>
<dbReference type="Pfam" id="PF01522">
    <property type="entry name" value="Polysacc_deac_1"/>
    <property type="match status" value="1"/>
</dbReference>
<dbReference type="PANTHER" id="PTHR10587">
    <property type="entry name" value="GLYCOSYL TRANSFERASE-RELATED"/>
    <property type="match status" value="1"/>
</dbReference>
<dbReference type="PROSITE" id="PS51677">
    <property type="entry name" value="NODB"/>
    <property type="match status" value="1"/>
</dbReference>
<comment type="caution">
    <text evidence="2">The sequence shown here is derived from an EMBL/GenBank/DDBJ whole genome shotgun (WGS) entry which is preliminary data.</text>
</comment>
<dbReference type="PANTHER" id="PTHR10587:SF128">
    <property type="entry name" value="POLYSACCHARIDE DEACETYLASE PDAB-RELATED"/>
    <property type="match status" value="1"/>
</dbReference>
<proteinExistence type="predicted"/>
<keyword evidence="3" id="KW-1185">Reference proteome</keyword>
<dbReference type="InterPro" id="IPR011330">
    <property type="entry name" value="Glyco_hydro/deAcase_b/a-brl"/>
</dbReference>
<dbReference type="EMBL" id="JACRTC010000001">
    <property type="protein sequence ID" value="MBC8569826.1"/>
    <property type="molecule type" value="Genomic_DNA"/>
</dbReference>
<gene>
    <name evidence="2" type="ORF">H8709_03165</name>
</gene>
<dbReference type="Gene3D" id="3.20.20.370">
    <property type="entry name" value="Glycoside hydrolase/deacetylase"/>
    <property type="match status" value="1"/>
</dbReference>
<evidence type="ECO:0000313" key="3">
    <source>
        <dbReference type="Proteomes" id="UP000660861"/>
    </source>
</evidence>
<dbReference type="GO" id="GO:0016020">
    <property type="term" value="C:membrane"/>
    <property type="evidence" value="ECO:0007669"/>
    <property type="project" value="TreeGrafter"/>
</dbReference>
<dbReference type="GO" id="GO:0016810">
    <property type="term" value="F:hydrolase activity, acting on carbon-nitrogen (but not peptide) bonds"/>
    <property type="evidence" value="ECO:0007669"/>
    <property type="project" value="InterPro"/>
</dbReference>
<dbReference type="InterPro" id="IPR002509">
    <property type="entry name" value="NODB_dom"/>
</dbReference>
<dbReference type="InterPro" id="IPR050248">
    <property type="entry name" value="Polysacc_deacetylase_ArnD"/>
</dbReference>
<feature type="domain" description="NodB homology" evidence="1">
    <location>
        <begin position="55"/>
        <end position="232"/>
    </location>
</feature>
<dbReference type="SUPFAM" id="SSF88713">
    <property type="entry name" value="Glycoside hydrolase/deacetylase"/>
    <property type="match status" value="1"/>
</dbReference>
<evidence type="ECO:0000313" key="2">
    <source>
        <dbReference type="EMBL" id="MBC8569826.1"/>
    </source>
</evidence>
<dbReference type="RefSeq" id="WP_262396913.1">
    <property type="nucleotide sequence ID" value="NZ_JACRTC010000001.1"/>
</dbReference>
<organism evidence="2 3">
    <name type="scientific">Zongyangia hominis</name>
    <dbReference type="NCBI Taxonomy" id="2763677"/>
    <lineage>
        <taxon>Bacteria</taxon>
        <taxon>Bacillati</taxon>
        <taxon>Bacillota</taxon>
        <taxon>Clostridia</taxon>
        <taxon>Eubacteriales</taxon>
        <taxon>Oscillospiraceae</taxon>
        <taxon>Zongyangia</taxon>
    </lineage>
</organism>
<reference evidence="2" key="1">
    <citation type="submission" date="2020-08" db="EMBL/GenBank/DDBJ databases">
        <title>Genome public.</title>
        <authorList>
            <person name="Liu C."/>
            <person name="Sun Q."/>
        </authorList>
    </citation>
    <scope>NUCLEOTIDE SEQUENCE</scope>
    <source>
        <strain evidence="2">NSJ-54</strain>
    </source>
</reference>
<accession>A0A926ECX7</accession>
<dbReference type="Proteomes" id="UP000660861">
    <property type="component" value="Unassembled WGS sequence"/>
</dbReference>
<dbReference type="GO" id="GO:0005975">
    <property type="term" value="P:carbohydrate metabolic process"/>
    <property type="evidence" value="ECO:0007669"/>
    <property type="project" value="InterPro"/>
</dbReference>
<dbReference type="AlphaFoldDB" id="A0A926ECX7"/>